<dbReference type="InterPro" id="IPR036505">
    <property type="entry name" value="Amidase/PGRP_sf"/>
</dbReference>
<protein>
    <recommendedName>
        <fullName evidence="3">N-acetylmuramoyl-L-alanine amidase</fullName>
        <ecNumber evidence="3">3.5.1.28</ecNumber>
    </recommendedName>
</protein>
<reference evidence="7 8" key="1">
    <citation type="submission" date="2016-10" db="EMBL/GenBank/DDBJ databases">
        <authorList>
            <person name="de Groot N.N."/>
        </authorList>
    </citation>
    <scope>NUCLEOTIDE SEQUENCE [LARGE SCALE GENOMIC DNA]</scope>
    <source>
        <strain evidence="7 8">ATCC 29281</strain>
    </source>
</reference>
<dbReference type="GO" id="GO:0019867">
    <property type="term" value="C:outer membrane"/>
    <property type="evidence" value="ECO:0007669"/>
    <property type="project" value="TreeGrafter"/>
</dbReference>
<dbReference type="GO" id="GO:0008745">
    <property type="term" value="F:N-acetylmuramoyl-L-alanine amidase activity"/>
    <property type="evidence" value="ECO:0007669"/>
    <property type="project" value="UniProtKB-EC"/>
</dbReference>
<comment type="similarity">
    <text evidence="2">Belongs to the N-acetylmuramoyl-L-alanine amidase 2 family.</text>
</comment>
<dbReference type="AlphaFoldDB" id="A0A1H4BM42"/>
<keyword evidence="4" id="KW-0378">Hydrolase</keyword>
<keyword evidence="5" id="KW-0961">Cell wall biogenesis/degradation</keyword>
<dbReference type="PROSITE" id="PS51257">
    <property type="entry name" value="PROKAR_LIPOPROTEIN"/>
    <property type="match status" value="1"/>
</dbReference>
<dbReference type="PANTHER" id="PTHR30417">
    <property type="entry name" value="N-ACETYLMURAMOYL-L-ALANINE AMIDASE AMID"/>
    <property type="match status" value="1"/>
</dbReference>
<dbReference type="Gene3D" id="3.40.80.10">
    <property type="entry name" value="Peptidoglycan recognition protein-like"/>
    <property type="match status" value="1"/>
</dbReference>
<dbReference type="Gene3D" id="1.10.101.10">
    <property type="entry name" value="PGBD-like superfamily/PGBD"/>
    <property type="match status" value="1"/>
</dbReference>
<dbReference type="PANTHER" id="PTHR30417:SF1">
    <property type="entry name" value="N-ACETYLMURAMOYL-L-ALANINE AMIDASE AMID"/>
    <property type="match status" value="1"/>
</dbReference>
<dbReference type="InterPro" id="IPR036365">
    <property type="entry name" value="PGBD-like_sf"/>
</dbReference>
<evidence type="ECO:0000256" key="2">
    <source>
        <dbReference type="ARBA" id="ARBA00007553"/>
    </source>
</evidence>
<organism evidence="7 8">
    <name type="scientific">Lonsdalea quercina</name>
    <dbReference type="NCBI Taxonomy" id="71657"/>
    <lineage>
        <taxon>Bacteria</taxon>
        <taxon>Pseudomonadati</taxon>
        <taxon>Pseudomonadota</taxon>
        <taxon>Gammaproteobacteria</taxon>
        <taxon>Enterobacterales</taxon>
        <taxon>Pectobacteriaceae</taxon>
        <taxon>Lonsdalea</taxon>
    </lineage>
</organism>
<accession>A0A1H4BM42</accession>
<dbReference type="SUPFAM" id="SSF55846">
    <property type="entry name" value="N-acetylmuramoyl-L-alanine amidase-like"/>
    <property type="match status" value="1"/>
</dbReference>
<dbReference type="SMART" id="SM00644">
    <property type="entry name" value="Ami_2"/>
    <property type="match status" value="1"/>
</dbReference>
<evidence type="ECO:0000256" key="3">
    <source>
        <dbReference type="ARBA" id="ARBA00011901"/>
    </source>
</evidence>
<gene>
    <name evidence="7" type="ORF">SAMN02982996_01742</name>
</gene>
<comment type="catalytic activity">
    <reaction evidence="1">
        <text>Hydrolyzes the link between N-acetylmuramoyl residues and L-amino acid residues in certain cell-wall glycopeptides.</text>
        <dbReference type="EC" id="3.5.1.28"/>
    </reaction>
</comment>
<proteinExistence type="inferred from homology"/>
<evidence type="ECO:0000256" key="5">
    <source>
        <dbReference type="ARBA" id="ARBA00023316"/>
    </source>
</evidence>
<evidence type="ECO:0000313" key="8">
    <source>
        <dbReference type="Proteomes" id="UP000187280"/>
    </source>
</evidence>
<evidence type="ECO:0000256" key="4">
    <source>
        <dbReference type="ARBA" id="ARBA00022801"/>
    </source>
</evidence>
<dbReference type="InterPro" id="IPR051206">
    <property type="entry name" value="NAMLAA_amidase_2"/>
</dbReference>
<dbReference type="InterPro" id="IPR002502">
    <property type="entry name" value="Amidase_domain"/>
</dbReference>
<dbReference type="GO" id="GO:0071555">
    <property type="term" value="P:cell wall organization"/>
    <property type="evidence" value="ECO:0007669"/>
    <property type="project" value="UniProtKB-KW"/>
</dbReference>
<dbReference type="GO" id="GO:0009254">
    <property type="term" value="P:peptidoglycan turnover"/>
    <property type="evidence" value="ECO:0007669"/>
    <property type="project" value="TreeGrafter"/>
</dbReference>
<name>A0A1H4BM42_9GAMM</name>
<sequence length="280" mass="31263">MRSVLFFGFLTMLAGCRAPVSDEPVSHIGRDYQLYTADVSRNQTSRVRLLVIHYTAEDFDSSLRLLTRGEVSAHYLIPEKPPLSAGVPVAWQLVPESQSAWHAGISYWRGAVQLNSVSVGIELENQGYRCSLLGGCRWVQYNPQQMALLTHLARDILERHQIAPQNVVAHSDIAPQRKVDPGPLFPWKALAEAGIGAWPDAGQVEFYLAGRAPDEPVAVRPLLDKLARYGYEVDGKMTPRQQQRVIAAFQMHFRPQRYDGVPDAETEAIVDSLLEKYGGQ</sequence>
<dbReference type="FunFam" id="3.40.80.10:FF:000003">
    <property type="entry name" value="N-acetylmuramoyl-L-alanine amidase"/>
    <property type="match status" value="1"/>
</dbReference>
<dbReference type="RefSeq" id="WP_026743440.1">
    <property type="nucleotide sequence ID" value="NZ_FNQS01000005.1"/>
</dbReference>
<dbReference type="Proteomes" id="UP000187280">
    <property type="component" value="Unassembled WGS sequence"/>
</dbReference>
<dbReference type="EMBL" id="FNQS01000005">
    <property type="protein sequence ID" value="SEA49167.1"/>
    <property type="molecule type" value="Genomic_DNA"/>
</dbReference>
<dbReference type="SUPFAM" id="SSF47090">
    <property type="entry name" value="PGBD-like"/>
    <property type="match status" value="1"/>
</dbReference>
<evidence type="ECO:0000259" key="6">
    <source>
        <dbReference type="SMART" id="SM00644"/>
    </source>
</evidence>
<dbReference type="STRING" id="71657.SAMN02982996_01742"/>
<dbReference type="EC" id="3.5.1.28" evidence="3"/>
<dbReference type="GeneID" id="97764621"/>
<dbReference type="InterPro" id="IPR036366">
    <property type="entry name" value="PGBDSf"/>
</dbReference>
<evidence type="ECO:0000313" key="7">
    <source>
        <dbReference type="EMBL" id="SEA49167.1"/>
    </source>
</evidence>
<feature type="domain" description="N-acetylmuramoyl-L-alanine amidase" evidence="6">
    <location>
        <begin position="35"/>
        <end position="182"/>
    </location>
</feature>
<dbReference type="Pfam" id="PF01510">
    <property type="entry name" value="Amidase_2"/>
    <property type="match status" value="1"/>
</dbReference>
<keyword evidence="8" id="KW-1185">Reference proteome</keyword>
<dbReference type="CDD" id="cd06583">
    <property type="entry name" value="PGRP"/>
    <property type="match status" value="1"/>
</dbReference>
<dbReference type="GO" id="GO:0009253">
    <property type="term" value="P:peptidoglycan catabolic process"/>
    <property type="evidence" value="ECO:0007669"/>
    <property type="project" value="InterPro"/>
</dbReference>
<evidence type="ECO:0000256" key="1">
    <source>
        <dbReference type="ARBA" id="ARBA00001561"/>
    </source>
</evidence>